<organism evidence="5 6">
    <name type="scientific">Bailinhaonella thermotolerans</name>
    <dbReference type="NCBI Taxonomy" id="1070861"/>
    <lineage>
        <taxon>Bacteria</taxon>
        <taxon>Bacillati</taxon>
        <taxon>Actinomycetota</taxon>
        <taxon>Actinomycetes</taxon>
        <taxon>Streptosporangiales</taxon>
        <taxon>Streptosporangiaceae</taxon>
        <taxon>Bailinhaonella</taxon>
    </lineage>
</organism>
<evidence type="ECO:0000256" key="3">
    <source>
        <dbReference type="ARBA" id="ARBA00023163"/>
    </source>
</evidence>
<dbReference type="Proteomes" id="UP000265768">
    <property type="component" value="Unassembled WGS sequence"/>
</dbReference>
<dbReference type="InterPro" id="IPR011991">
    <property type="entry name" value="ArsR-like_HTH"/>
</dbReference>
<feature type="domain" description="HTH arsR-type" evidence="4">
    <location>
        <begin position="235"/>
        <end position="318"/>
    </location>
</feature>
<dbReference type="AlphaFoldDB" id="A0A3A4AVQ3"/>
<dbReference type="GO" id="GO:0003700">
    <property type="term" value="F:DNA-binding transcription factor activity"/>
    <property type="evidence" value="ECO:0007669"/>
    <property type="project" value="InterPro"/>
</dbReference>
<dbReference type="InterPro" id="IPR051011">
    <property type="entry name" value="Metal_resp_trans_reg"/>
</dbReference>
<accession>A0A3A4AVQ3</accession>
<name>A0A3A4AVQ3_9ACTN</name>
<dbReference type="PANTHER" id="PTHR43132">
    <property type="entry name" value="ARSENICAL RESISTANCE OPERON REPRESSOR ARSR-RELATED"/>
    <property type="match status" value="1"/>
</dbReference>
<dbReference type="Pfam" id="PF12840">
    <property type="entry name" value="HTH_20"/>
    <property type="match status" value="1"/>
</dbReference>
<evidence type="ECO:0000256" key="1">
    <source>
        <dbReference type="ARBA" id="ARBA00023015"/>
    </source>
</evidence>
<dbReference type="InterPro" id="IPR036390">
    <property type="entry name" value="WH_DNA-bd_sf"/>
</dbReference>
<sequence>MIEIYLDVGDLADTRFGMSPLQETVLSLRAARSPGRHALHLPWTRSARPVLDGLHDGLLLSLVGPHNWIPDFLTPRPSGLLTDIGPELEQIRRTPPAVVAADIATAHWGAVPERLRGDPERVRDRIADLLEEYWRRAMAPHWPRMRSLLEADTVHRARSLALGGARALFADLHTNVEWRDGILRVVAGRAIHNHVHVSGQGLLLVPSVFAHKAMGPIAEDAPPMVIYPARGVATLWETASPRPPGAVAALIGAPKAAILMELDGPASTTELAHRLAVTPGAVSQHLRVLADAGLVTRARSGRAVLYARSPLADRLIAP</sequence>
<proteinExistence type="predicted"/>
<comment type="caution">
    <text evidence="5">The sequence shown here is derived from an EMBL/GenBank/DDBJ whole genome shotgun (WGS) entry which is preliminary data.</text>
</comment>
<dbReference type="RefSeq" id="WP_119928917.1">
    <property type="nucleotide sequence ID" value="NZ_QZEY01000010.1"/>
</dbReference>
<keyword evidence="3" id="KW-0804">Transcription</keyword>
<protein>
    <submittedName>
        <fullName evidence="5">ArsR family transcriptional regulator</fullName>
    </submittedName>
</protein>
<dbReference type="Pfam" id="PF19361">
    <property type="entry name" value="DUF5937"/>
    <property type="match status" value="1"/>
</dbReference>
<dbReference type="SMART" id="SM00418">
    <property type="entry name" value="HTH_ARSR"/>
    <property type="match status" value="1"/>
</dbReference>
<evidence type="ECO:0000313" key="6">
    <source>
        <dbReference type="Proteomes" id="UP000265768"/>
    </source>
</evidence>
<dbReference type="PROSITE" id="PS50987">
    <property type="entry name" value="HTH_ARSR_2"/>
    <property type="match status" value="1"/>
</dbReference>
<reference evidence="5 6" key="1">
    <citation type="submission" date="2018-09" db="EMBL/GenBank/DDBJ databases">
        <title>YIM 75507 draft genome.</title>
        <authorList>
            <person name="Tang S."/>
            <person name="Feng Y."/>
        </authorList>
    </citation>
    <scope>NUCLEOTIDE SEQUENCE [LARGE SCALE GENOMIC DNA]</scope>
    <source>
        <strain evidence="5 6">YIM 75507</strain>
    </source>
</reference>
<dbReference type="InterPro" id="IPR036388">
    <property type="entry name" value="WH-like_DNA-bd_sf"/>
</dbReference>
<dbReference type="OrthoDB" id="3460651at2"/>
<dbReference type="InterPro" id="IPR045981">
    <property type="entry name" value="DUF5937"/>
</dbReference>
<gene>
    <name evidence="5" type="ORF">D5H75_24770</name>
</gene>
<evidence type="ECO:0000259" key="4">
    <source>
        <dbReference type="PROSITE" id="PS50987"/>
    </source>
</evidence>
<evidence type="ECO:0000256" key="2">
    <source>
        <dbReference type="ARBA" id="ARBA00023125"/>
    </source>
</evidence>
<dbReference type="Gene3D" id="1.10.10.10">
    <property type="entry name" value="Winged helix-like DNA-binding domain superfamily/Winged helix DNA-binding domain"/>
    <property type="match status" value="1"/>
</dbReference>
<dbReference type="GO" id="GO:0003677">
    <property type="term" value="F:DNA binding"/>
    <property type="evidence" value="ECO:0007669"/>
    <property type="project" value="UniProtKB-KW"/>
</dbReference>
<keyword evidence="1" id="KW-0805">Transcription regulation</keyword>
<dbReference type="PANTHER" id="PTHR43132:SF6">
    <property type="entry name" value="HTH-TYPE TRANSCRIPTIONAL REPRESSOR CZRA"/>
    <property type="match status" value="1"/>
</dbReference>
<keyword evidence="6" id="KW-1185">Reference proteome</keyword>
<dbReference type="InterPro" id="IPR001845">
    <property type="entry name" value="HTH_ArsR_DNA-bd_dom"/>
</dbReference>
<dbReference type="EMBL" id="QZEY01000010">
    <property type="protein sequence ID" value="RJL30137.1"/>
    <property type="molecule type" value="Genomic_DNA"/>
</dbReference>
<evidence type="ECO:0000313" key="5">
    <source>
        <dbReference type="EMBL" id="RJL30137.1"/>
    </source>
</evidence>
<dbReference type="SUPFAM" id="SSF46785">
    <property type="entry name" value="Winged helix' DNA-binding domain"/>
    <property type="match status" value="1"/>
</dbReference>
<dbReference type="CDD" id="cd00090">
    <property type="entry name" value="HTH_ARSR"/>
    <property type="match status" value="1"/>
</dbReference>
<keyword evidence="2" id="KW-0238">DNA-binding</keyword>